<evidence type="ECO:0000313" key="2">
    <source>
        <dbReference type="Proteomes" id="UP000194309"/>
    </source>
</evidence>
<dbReference type="Proteomes" id="UP000194309">
    <property type="component" value="Chromosome"/>
</dbReference>
<dbReference type="PANTHER" id="PTHR12526">
    <property type="entry name" value="GLYCOSYLTRANSFERASE"/>
    <property type="match status" value="1"/>
</dbReference>
<dbReference type="Gene3D" id="3.40.50.2000">
    <property type="entry name" value="Glycogen Phosphorylase B"/>
    <property type="match status" value="2"/>
</dbReference>
<dbReference type="STRING" id="1660064.CIGN_1245"/>
<accession>A0A1X9STA3</accession>
<accession>A0A381DAJ6</accession>
<dbReference type="InterPro" id="IPR001296">
    <property type="entry name" value="Glyco_trans_1"/>
</dbReference>
<reference evidence="1 2" key="1">
    <citation type="journal article" date="2017" name="Genome Biol. Evol.">
        <title>Comparative Genomic Analysis Identifies a Campylobacter Clade Deficient in Selenium Metabolism.</title>
        <authorList>
            <person name="Miller W.G."/>
            <person name="Yee E."/>
            <person name="Lopes B.S."/>
            <person name="Chapman M.H."/>
            <person name="Huynh S."/>
            <person name="Bono J.L."/>
            <person name="Parker C.T."/>
            <person name="Strachan N.J.C."/>
            <person name="Forbes K.J."/>
        </authorList>
    </citation>
    <scope>NUCLEOTIDE SEQUENCE [LARGE SCALE GENOMIC DNA]</scope>
    <source>
        <strain evidence="1 2">NCTC 13003</strain>
    </source>
</reference>
<gene>
    <name evidence="1" type="primary">pglH</name>
    <name evidence="1" type="ORF">CIGN_1245</name>
</gene>
<dbReference type="InterPro" id="IPR028098">
    <property type="entry name" value="Glyco_trans_4-like_N"/>
</dbReference>
<dbReference type="AlphaFoldDB" id="A0A1X9STA3"/>
<proteinExistence type="predicted"/>
<protein>
    <submittedName>
        <fullName evidence="1">GalNAc-alpha-(1,4)-GalNAc-alpha-(1, 3)-diNAcBac-PP-undecaprenol alpha-1,4-N-acetyl-D-galactosaminyltransferase</fullName>
        <ecNumber evidence="1">2.4.1.292</ecNumber>
    </submittedName>
</protein>
<dbReference type="SUPFAM" id="SSF53756">
    <property type="entry name" value="UDP-Glycosyltransferase/glycogen phosphorylase"/>
    <property type="match status" value="1"/>
</dbReference>
<dbReference type="OrthoDB" id="9775208at2"/>
<dbReference type="PANTHER" id="PTHR12526:SF630">
    <property type="entry name" value="GLYCOSYLTRANSFERASE"/>
    <property type="match status" value="1"/>
</dbReference>
<dbReference type="Pfam" id="PF13439">
    <property type="entry name" value="Glyco_transf_4"/>
    <property type="match status" value="1"/>
</dbReference>
<evidence type="ECO:0000313" key="1">
    <source>
        <dbReference type="EMBL" id="ARQ99504.1"/>
    </source>
</evidence>
<dbReference type="EMBL" id="CP018788">
    <property type="protein sequence ID" value="ARQ99504.1"/>
    <property type="molecule type" value="Genomic_DNA"/>
</dbReference>
<organism evidence="1 2">
    <name type="scientific">Campylobacter devanensis</name>
    <dbReference type="NCBI Taxonomy" id="3161138"/>
    <lineage>
        <taxon>Bacteria</taxon>
        <taxon>Pseudomonadati</taxon>
        <taxon>Campylobacterota</taxon>
        <taxon>Epsilonproteobacteria</taxon>
        <taxon>Campylobacterales</taxon>
        <taxon>Campylobacteraceae</taxon>
        <taxon>Campylobacter</taxon>
    </lineage>
</organism>
<keyword evidence="1" id="KW-0808">Transferase</keyword>
<keyword evidence="2" id="KW-1185">Reference proteome</keyword>
<sequence>MKIMLVISALRNGGAERVVELLSHELSKNYEIETIYFEENQNHYKISGKLTHLDIYNQKGWLSKFSKFLKIRSYIKSAKPDIIITFMDQTNINVLIATAFMGKKIIATEHVSYDLLSSQIWRKIRNFSYRFCDALVVLSKRDKDYYSFVKHCEIIYNPLFMVENLAKISSNLGVNLAKKDKLILSVGRLEAVKGYELYLNALALVDKNLLKDYKIAIAGEGSQRQNLENLAKNLNLNIEFLGHIKSVETLYQRAEILVLPSLSEAFGNVLNEAAAYKVARISTPTAGAMEILSHRKDALIAKDFSPKALSECISEVLSDPNLKENLVKNINLTKFTPQNIISQWSELIGKLKGK</sequence>
<dbReference type="EC" id="2.4.1.292" evidence="1"/>
<dbReference type="Pfam" id="PF00534">
    <property type="entry name" value="Glycos_transf_1"/>
    <property type="match status" value="1"/>
</dbReference>
<dbReference type="GO" id="GO:0016757">
    <property type="term" value="F:glycosyltransferase activity"/>
    <property type="evidence" value="ECO:0007669"/>
    <property type="project" value="UniProtKB-KW"/>
</dbReference>
<name>A0A1X9STA3_9BACT</name>
<dbReference type="KEGG" id="cdev:CIGN_1245"/>
<keyword evidence="1" id="KW-0328">Glycosyltransferase</keyword>